<keyword evidence="2" id="KW-1185">Reference proteome</keyword>
<dbReference type="GeneTree" id="ENSGT00920000149170"/>
<evidence type="ECO:0000313" key="2">
    <source>
        <dbReference type="Proteomes" id="UP000694381"/>
    </source>
</evidence>
<sequence>MVSCFKTFEGIYLKTFLQEQAGFWNVRTFFVLSQCWLILEPHTC</sequence>
<gene>
    <name evidence="1" type="primary">LOC103734111</name>
</gene>
<proteinExistence type="predicted"/>
<name>A0A8C6S3T5_NANGA</name>
<accession>A0A8C6S3T5</accession>
<protein>
    <submittedName>
        <fullName evidence="1">Cytochrome b5 reductase-like</fullName>
    </submittedName>
</protein>
<dbReference type="Proteomes" id="UP000694381">
    <property type="component" value="Unassembled WGS sequence"/>
</dbReference>
<reference evidence="1" key="1">
    <citation type="submission" date="2025-08" db="UniProtKB">
        <authorList>
            <consortium name="Ensembl"/>
        </authorList>
    </citation>
    <scope>IDENTIFICATION</scope>
</reference>
<dbReference type="AlphaFoldDB" id="A0A8C6S3T5"/>
<dbReference type="Ensembl" id="ENSNGAT00000031099.1">
    <property type="protein sequence ID" value="ENSNGAP00000025379.1"/>
    <property type="gene ID" value="ENSNGAG00000023345.1"/>
</dbReference>
<evidence type="ECO:0000313" key="1">
    <source>
        <dbReference type="Ensembl" id="ENSNGAP00000025379.1"/>
    </source>
</evidence>
<reference evidence="1" key="2">
    <citation type="submission" date="2025-09" db="UniProtKB">
        <authorList>
            <consortium name="Ensembl"/>
        </authorList>
    </citation>
    <scope>IDENTIFICATION</scope>
</reference>
<organism evidence="1 2">
    <name type="scientific">Nannospalax galili</name>
    <name type="common">Northern Israeli blind subterranean mole rat</name>
    <name type="synonym">Spalax galili</name>
    <dbReference type="NCBI Taxonomy" id="1026970"/>
    <lineage>
        <taxon>Eukaryota</taxon>
        <taxon>Metazoa</taxon>
        <taxon>Chordata</taxon>
        <taxon>Craniata</taxon>
        <taxon>Vertebrata</taxon>
        <taxon>Euteleostomi</taxon>
        <taxon>Mammalia</taxon>
        <taxon>Eutheria</taxon>
        <taxon>Euarchontoglires</taxon>
        <taxon>Glires</taxon>
        <taxon>Rodentia</taxon>
        <taxon>Myomorpha</taxon>
        <taxon>Muroidea</taxon>
        <taxon>Spalacidae</taxon>
        <taxon>Spalacinae</taxon>
        <taxon>Nannospalax</taxon>
    </lineage>
</organism>